<organism evidence="4 5">
    <name type="scientific">Sulfurirhabdus autotrophica</name>
    <dbReference type="NCBI Taxonomy" id="1706046"/>
    <lineage>
        <taxon>Bacteria</taxon>
        <taxon>Pseudomonadati</taxon>
        <taxon>Pseudomonadota</taxon>
        <taxon>Betaproteobacteria</taxon>
        <taxon>Nitrosomonadales</taxon>
        <taxon>Sulfuricellaceae</taxon>
        <taxon>Sulfurirhabdus</taxon>
    </lineage>
</organism>
<dbReference type="Pfam" id="PF13727">
    <property type="entry name" value="CoA_binding_3"/>
    <property type="match status" value="1"/>
</dbReference>
<dbReference type="InterPro" id="IPR003869">
    <property type="entry name" value="Polysac_CapD-like"/>
</dbReference>
<evidence type="ECO:0000313" key="4">
    <source>
        <dbReference type="EMBL" id="TCV84282.1"/>
    </source>
</evidence>
<dbReference type="InterPro" id="IPR036291">
    <property type="entry name" value="NAD(P)-bd_dom_sf"/>
</dbReference>
<feature type="domain" description="Polysaccharide biosynthesis protein CapD-like" evidence="3">
    <location>
        <begin position="280"/>
        <end position="562"/>
    </location>
</feature>
<dbReference type="RefSeq" id="WP_124945458.1">
    <property type="nucleotide sequence ID" value="NZ_BHVT01000015.1"/>
</dbReference>
<dbReference type="OrthoDB" id="9803111at2"/>
<evidence type="ECO:0000256" key="2">
    <source>
        <dbReference type="SAM" id="Phobius"/>
    </source>
</evidence>
<comment type="similarity">
    <text evidence="1">Belongs to the polysaccharide synthase family.</text>
</comment>
<evidence type="ECO:0000256" key="1">
    <source>
        <dbReference type="ARBA" id="ARBA00007430"/>
    </source>
</evidence>
<dbReference type="CDD" id="cd05237">
    <property type="entry name" value="UDP_invert_4-6DH_SDR_e"/>
    <property type="match status" value="1"/>
</dbReference>
<keyword evidence="2" id="KW-1133">Transmembrane helix</keyword>
<proteinExistence type="inferred from homology"/>
<keyword evidence="2" id="KW-0812">Transmembrane</keyword>
<dbReference type="SUPFAM" id="SSF53335">
    <property type="entry name" value="S-adenosyl-L-methionine-dependent methyltransferases"/>
    <property type="match status" value="1"/>
</dbReference>
<dbReference type="SUPFAM" id="SSF51735">
    <property type="entry name" value="NAD(P)-binding Rossmann-fold domains"/>
    <property type="match status" value="1"/>
</dbReference>
<evidence type="ECO:0000313" key="5">
    <source>
        <dbReference type="Proteomes" id="UP000295367"/>
    </source>
</evidence>
<dbReference type="Pfam" id="PF02719">
    <property type="entry name" value="Polysacc_synt_2"/>
    <property type="match status" value="1"/>
</dbReference>
<dbReference type="PANTHER" id="PTHR43318:SF1">
    <property type="entry name" value="POLYSACCHARIDE BIOSYNTHESIS PROTEIN EPSC-RELATED"/>
    <property type="match status" value="1"/>
</dbReference>
<accession>A0A4R3XYU3</accession>
<feature type="transmembrane region" description="Helical" evidence="2">
    <location>
        <begin position="46"/>
        <end position="64"/>
    </location>
</feature>
<feature type="transmembrane region" description="Helical" evidence="2">
    <location>
        <begin position="7"/>
        <end position="26"/>
    </location>
</feature>
<sequence length="607" mass="67692">MNIRGLLAFLHDVLASAAAWVVAYWLRFNLDIPPSYTQNMLQTLLYVVPVQAAVFWYFGLYRGIWRYASLPDIKRILIAVILATLLGSLTLMLFRASGQIPRTVFLLDPVLLVMLMGGSRLLYRAWKEHRLYGTFQLQGLPVLILGAGDAAANLIKALERSNEWRVVGVLDDNIHKHGRLVQGVPILGRLDELPLFATKLSVGQAIIAMPSASHAIRRRVVGLCTDAGIRVLTVPSFEDLMSGKVAVSQIRNVELDDLLGRDPVVLDDKQLHNFLTDKVVMVSGAGGSIGSELCRQIAKFNPKHLVLFELNEFALYTIEQEFLEKFPKISVISVVGDVKKRARVDQVIETHQPTVIFHAAAYKHVPLMERENAWEAMQNNILGTYCLASSAVQHGVEKFVLISTDKAVNPTNVMGASKRLAEMVCQGLQQKEQTKFVMVRFGNVLGSTGSVIPKFREQIANGGPITVTDPEITRYFMSIPEAAQLVLQAGSMGKGGEVFVMDMGEPVRIVELAKDMIRLSGFNEEDIKIVFTGLRPGEKLYEELLADDEHTLPTPHPKLRIAKAREADLKWLEKLVTYLSESPILKDEDVRRDLKEWVPEYSCSNGK</sequence>
<feature type="transmembrane region" description="Helical" evidence="2">
    <location>
        <begin position="76"/>
        <end position="97"/>
    </location>
</feature>
<dbReference type="InterPro" id="IPR051203">
    <property type="entry name" value="Polysaccharide_Synthase-Rel"/>
</dbReference>
<reference evidence="4 5" key="1">
    <citation type="submission" date="2019-03" db="EMBL/GenBank/DDBJ databases">
        <title>Genomic Encyclopedia of Type Strains, Phase IV (KMG-IV): sequencing the most valuable type-strain genomes for metagenomic binning, comparative biology and taxonomic classification.</title>
        <authorList>
            <person name="Goeker M."/>
        </authorList>
    </citation>
    <scope>NUCLEOTIDE SEQUENCE [LARGE SCALE GENOMIC DNA]</scope>
    <source>
        <strain evidence="4 5">DSM 100309</strain>
    </source>
</reference>
<dbReference type="EMBL" id="SMCO01000012">
    <property type="protein sequence ID" value="TCV84282.1"/>
    <property type="molecule type" value="Genomic_DNA"/>
</dbReference>
<gene>
    <name evidence="4" type="ORF">EDC63_11246</name>
</gene>
<keyword evidence="5" id="KW-1185">Reference proteome</keyword>
<dbReference type="Proteomes" id="UP000295367">
    <property type="component" value="Unassembled WGS sequence"/>
</dbReference>
<dbReference type="InterPro" id="IPR029063">
    <property type="entry name" value="SAM-dependent_MTases_sf"/>
</dbReference>
<name>A0A4R3XYU3_9PROT</name>
<keyword evidence="2" id="KW-0472">Membrane</keyword>
<dbReference type="AlphaFoldDB" id="A0A4R3XYU3"/>
<dbReference type="PANTHER" id="PTHR43318">
    <property type="entry name" value="UDP-N-ACETYLGLUCOSAMINE 4,6-DEHYDRATASE"/>
    <property type="match status" value="1"/>
</dbReference>
<protein>
    <submittedName>
        <fullName evidence="4">FlaA1/EpsC-like NDP-sugar epimerase</fullName>
    </submittedName>
</protein>
<comment type="caution">
    <text evidence="4">The sequence shown here is derived from an EMBL/GenBank/DDBJ whole genome shotgun (WGS) entry which is preliminary data.</text>
</comment>
<evidence type="ECO:0000259" key="3">
    <source>
        <dbReference type="Pfam" id="PF02719"/>
    </source>
</evidence>
<dbReference type="Gene3D" id="3.40.50.720">
    <property type="entry name" value="NAD(P)-binding Rossmann-like Domain"/>
    <property type="match status" value="2"/>
</dbReference>